<keyword evidence="2" id="KW-1185">Reference proteome</keyword>
<protein>
    <submittedName>
        <fullName evidence="1">(African queen) hypothetical protein</fullName>
    </submittedName>
</protein>
<organism evidence="1 2">
    <name type="scientific">Danaus chrysippus</name>
    <name type="common">African queen</name>
    <dbReference type="NCBI Taxonomy" id="151541"/>
    <lineage>
        <taxon>Eukaryota</taxon>
        <taxon>Metazoa</taxon>
        <taxon>Ecdysozoa</taxon>
        <taxon>Arthropoda</taxon>
        <taxon>Hexapoda</taxon>
        <taxon>Insecta</taxon>
        <taxon>Pterygota</taxon>
        <taxon>Neoptera</taxon>
        <taxon>Endopterygota</taxon>
        <taxon>Lepidoptera</taxon>
        <taxon>Glossata</taxon>
        <taxon>Ditrysia</taxon>
        <taxon>Papilionoidea</taxon>
        <taxon>Nymphalidae</taxon>
        <taxon>Danainae</taxon>
        <taxon>Danaini</taxon>
        <taxon>Danaina</taxon>
        <taxon>Danaus</taxon>
        <taxon>Anosia</taxon>
    </lineage>
</organism>
<name>A0A8J2VPH9_9NEOP</name>
<sequence>MSAAQNELHHEYYCLLLRKECADIAKKSCLHPAATRTHIRATSGSDKDDRISDNTSIHSCVQHTRNGTLHARHRVQYERGALMENRYHQ</sequence>
<dbReference type="EMBL" id="CAKASE010000043">
    <property type="protein sequence ID" value="CAG9559349.1"/>
    <property type="molecule type" value="Genomic_DNA"/>
</dbReference>
<proteinExistence type="predicted"/>
<comment type="caution">
    <text evidence="1">The sequence shown here is derived from an EMBL/GenBank/DDBJ whole genome shotgun (WGS) entry which is preliminary data.</text>
</comment>
<evidence type="ECO:0000313" key="1">
    <source>
        <dbReference type="EMBL" id="CAG9559349.1"/>
    </source>
</evidence>
<dbReference type="AlphaFoldDB" id="A0A8J2VPH9"/>
<dbReference type="Proteomes" id="UP000789524">
    <property type="component" value="Unassembled WGS sequence"/>
</dbReference>
<reference evidence="1" key="1">
    <citation type="submission" date="2021-09" db="EMBL/GenBank/DDBJ databases">
        <authorList>
            <person name="Martin H S."/>
        </authorList>
    </citation>
    <scope>NUCLEOTIDE SEQUENCE</scope>
</reference>
<accession>A0A8J2VPH9</accession>
<gene>
    <name evidence="1" type="ORF">DCHRY22_LOCUS1228</name>
</gene>
<evidence type="ECO:0000313" key="2">
    <source>
        <dbReference type="Proteomes" id="UP000789524"/>
    </source>
</evidence>